<dbReference type="InterPro" id="IPR037997">
    <property type="entry name" value="Dgk1-like"/>
</dbReference>
<gene>
    <name evidence="2" type="ORF">HNP77_001888</name>
</gene>
<evidence type="ECO:0000256" key="1">
    <source>
        <dbReference type="SAM" id="Phobius"/>
    </source>
</evidence>
<evidence type="ECO:0000313" key="2">
    <source>
        <dbReference type="EMBL" id="MBB5219506.1"/>
    </source>
</evidence>
<dbReference type="RefSeq" id="WP_184652935.1">
    <property type="nucleotide sequence ID" value="NZ_JACHFR010000003.1"/>
</dbReference>
<organism evidence="2 3">
    <name type="scientific">Treponema rectale</name>
    <dbReference type="NCBI Taxonomy" id="744512"/>
    <lineage>
        <taxon>Bacteria</taxon>
        <taxon>Pseudomonadati</taxon>
        <taxon>Spirochaetota</taxon>
        <taxon>Spirochaetia</taxon>
        <taxon>Spirochaetales</taxon>
        <taxon>Treponemataceae</taxon>
        <taxon>Treponema</taxon>
    </lineage>
</organism>
<evidence type="ECO:0000313" key="3">
    <source>
        <dbReference type="Proteomes" id="UP000578697"/>
    </source>
</evidence>
<keyword evidence="2" id="KW-0418">Kinase</keyword>
<dbReference type="EMBL" id="JACHFR010000003">
    <property type="protein sequence ID" value="MBB5219506.1"/>
    <property type="molecule type" value="Genomic_DNA"/>
</dbReference>
<dbReference type="PANTHER" id="PTHR31303">
    <property type="entry name" value="CTP-DEPENDENT DIACYLGLYCEROL KINASE 1"/>
    <property type="match status" value="1"/>
</dbReference>
<reference evidence="2 3" key="1">
    <citation type="submission" date="2020-08" db="EMBL/GenBank/DDBJ databases">
        <title>Genomic Encyclopedia of Type Strains, Phase IV (KMG-IV): sequencing the most valuable type-strain genomes for metagenomic binning, comparative biology and taxonomic classification.</title>
        <authorList>
            <person name="Goeker M."/>
        </authorList>
    </citation>
    <scope>NUCLEOTIDE SEQUENCE [LARGE SCALE GENOMIC DNA]</scope>
    <source>
        <strain evidence="2 3">DSM 103679</strain>
    </source>
</reference>
<dbReference type="AlphaFoldDB" id="A0A840SHX2"/>
<accession>A0A840SHX2</accession>
<keyword evidence="2" id="KW-0808">Transferase</keyword>
<feature type="transmembrane region" description="Helical" evidence="1">
    <location>
        <begin position="146"/>
        <end position="168"/>
    </location>
</feature>
<keyword evidence="1" id="KW-1133">Transmembrane helix</keyword>
<keyword evidence="1" id="KW-0472">Membrane</keyword>
<keyword evidence="3" id="KW-1185">Reference proteome</keyword>
<dbReference type="PANTHER" id="PTHR31303:SF1">
    <property type="entry name" value="CTP-DEPENDENT DIACYLGLYCEROL KINASE 1"/>
    <property type="match status" value="1"/>
</dbReference>
<dbReference type="GO" id="GO:0004143">
    <property type="term" value="F:ATP-dependent diacylglycerol kinase activity"/>
    <property type="evidence" value="ECO:0007669"/>
    <property type="project" value="InterPro"/>
</dbReference>
<sequence>MTIRRRLNGILSRQKINTITKEVFRKSIHLCSSFVPFFLSLAYRPVIVLLILAVIFYSVCEILRLKGYTIPLITEVTTAAARKRDENKFVKGPVTLCTGIILTALLFDSVSSTVGILALAFGDGLASLCGKLFGKVTIPFTQGKTVAGSLACFTAIFISCAAVCYYCGIEGSGKALIIAGTGMLIEVMPLKDMDNIIIPITLGALFSFIA</sequence>
<name>A0A840SHX2_9SPIR</name>
<proteinExistence type="predicted"/>
<feature type="transmembrane region" description="Helical" evidence="1">
    <location>
        <begin position="114"/>
        <end position="134"/>
    </location>
</feature>
<keyword evidence="1" id="KW-0812">Transmembrane</keyword>
<dbReference type="Proteomes" id="UP000578697">
    <property type="component" value="Unassembled WGS sequence"/>
</dbReference>
<feature type="transmembrane region" description="Helical" evidence="1">
    <location>
        <begin position="34"/>
        <end position="59"/>
    </location>
</feature>
<comment type="caution">
    <text evidence="2">The sequence shown here is derived from an EMBL/GenBank/DDBJ whole genome shotgun (WGS) entry which is preliminary data.</text>
</comment>
<protein>
    <submittedName>
        <fullName evidence="2">Dolichol kinase</fullName>
    </submittedName>
</protein>